<evidence type="ECO:0000313" key="1">
    <source>
        <dbReference type="EMBL" id="KAI0067107.1"/>
    </source>
</evidence>
<accession>A0ACB8TFB5</accession>
<dbReference type="EMBL" id="MU277191">
    <property type="protein sequence ID" value="KAI0067107.1"/>
    <property type="molecule type" value="Genomic_DNA"/>
</dbReference>
<proteinExistence type="predicted"/>
<reference evidence="1" key="2">
    <citation type="journal article" date="2022" name="New Phytol.">
        <title>Evolutionary transition to the ectomycorrhizal habit in the genomes of a hyperdiverse lineage of mushroom-forming fungi.</title>
        <authorList>
            <person name="Looney B."/>
            <person name="Miyauchi S."/>
            <person name="Morin E."/>
            <person name="Drula E."/>
            <person name="Courty P.E."/>
            <person name="Kohler A."/>
            <person name="Kuo A."/>
            <person name="LaButti K."/>
            <person name="Pangilinan J."/>
            <person name="Lipzen A."/>
            <person name="Riley R."/>
            <person name="Andreopoulos W."/>
            <person name="He G."/>
            <person name="Johnson J."/>
            <person name="Nolan M."/>
            <person name="Tritt A."/>
            <person name="Barry K.W."/>
            <person name="Grigoriev I.V."/>
            <person name="Nagy L.G."/>
            <person name="Hibbett D."/>
            <person name="Henrissat B."/>
            <person name="Matheny P.B."/>
            <person name="Labbe J."/>
            <person name="Martin F.M."/>
        </authorList>
    </citation>
    <scope>NUCLEOTIDE SEQUENCE</scope>
    <source>
        <strain evidence="1">HHB10654</strain>
    </source>
</reference>
<comment type="caution">
    <text evidence="1">The sequence shown here is derived from an EMBL/GenBank/DDBJ whole genome shotgun (WGS) entry which is preliminary data.</text>
</comment>
<dbReference type="Proteomes" id="UP000814140">
    <property type="component" value="Unassembled WGS sequence"/>
</dbReference>
<gene>
    <name evidence="1" type="ORF">BV25DRAFT_1912437</name>
</gene>
<keyword evidence="2" id="KW-1185">Reference proteome</keyword>
<name>A0ACB8TFB5_9AGAM</name>
<protein>
    <submittedName>
        <fullName evidence="1">Uncharacterized protein</fullName>
    </submittedName>
</protein>
<evidence type="ECO:0000313" key="2">
    <source>
        <dbReference type="Proteomes" id="UP000814140"/>
    </source>
</evidence>
<organism evidence="1 2">
    <name type="scientific">Artomyces pyxidatus</name>
    <dbReference type="NCBI Taxonomy" id="48021"/>
    <lineage>
        <taxon>Eukaryota</taxon>
        <taxon>Fungi</taxon>
        <taxon>Dikarya</taxon>
        <taxon>Basidiomycota</taxon>
        <taxon>Agaricomycotina</taxon>
        <taxon>Agaricomycetes</taxon>
        <taxon>Russulales</taxon>
        <taxon>Auriscalpiaceae</taxon>
        <taxon>Artomyces</taxon>
    </lineage>
</organism>
<sequence length="350" mass="37246">MRSSLVPITSQLVDPSLPKPYPSVIPSELTGRGSTKSSVEEDGSIVSWPPTLQKHDSQSFSDWITDRLFADEICSQLSPDYPEGGCSRDSSGRVSHTAGKWEVETGYQDTQEDLLSSWTIFLEAQADWTKVDGGAGPADVLDDIDGVEGFSTGKHINRGTSRQPFIVKPTDVLPLGEIEKSTPVAECITNGIIWNNHASVGDFGTKQFIMDNVASNEPMHSSSLEAEIRVNSGERLSLDELICGTLAEVGAYATSSPAIEVVSSRTNVPLASRSLLPPEQDDSSASRCKISGAVASRESGDNCQYPIGATADGLSPSRSVDAGEIGRNVAATPVAEQEITSCRKATNVAQ</sequence>
<reference evidence="1" key="1">
    <citation type="submission" date="2021-03" db="EMBL/GenBank/DDBJ databases">
        <authorList>
            <consortium name="DOE Joint Genome Institute"/>
            <person name="Ahrendt S."/>
            <person name="Looney B.P."/>
            <person name="Miyauchi S."/>
            <person name="Morin E."/>
            <person name="Drula E."/>
            <person name="Courty P.E."/>
            <person name="Chicoki N."/>
            <person name="Fauchery L."/>
            <person name="Kohler A."/>
            <person name="Kuo A."/>
            <person name="Labutti K."/>
            <person name="Pangilinan J."/>
            <person name="Lipzen A."/>
            <person name="Riley R."/>
            <person name="Andreopoulos W."/>
            <person name="He G."/>
            <person name="Johnson J."/>
            <person name="Barry K.W."/>
            <person name="Grigoriev I.V."/>
            <person name="Nagy L."/>
            <person name="Hibbett D."/>
            <person name="Henrissat B."/>
            <person name="Matheny P.B."/>
            <person name="Labbe J."/>
            <person name="Martin F."/>
        </authorList>
    </citation>
    <scope>NUCLEOTIDE SEQUENCE</scope>
    <source>
        <strain evidence="1">HHB10654</strain>
    </source>
</reference>